<reference evidence="4" key="1">
    <citation type="submission" date="2021-02" db="EMBL/GenBank/DDBJ databases">
        <authorList>
            <person name="Dougan E. K."/>
            <person name="Rhodes N."/>
            <person name="Thang M."/>
            <person name="Chan C."/>
        </authorList>
    </citation>
    <scope>NUCLEOTIDE SEQUENCE</scope>
</reference>
<proteinExistence type="predicted"/>
<comment type="caution">
    <text evidence="4">The sequence shown here is derived from an EMBL/GenBank/DDBJ whole genome shotgun (WGS) entry which is preliminary data.</text>
</comment>
<feature type="repeat" description="PPR" evidence="2">
    <location>
        <begin position="468"/>
        <end position="502"/>
    </location>
</feature>
<dbReference type="Proteomes" id="UP000626109">
    <property type="component" value="Unassembled WGS sequence"/>
</dbReference>
<dbReference type="EMBL" id="CAJNNW010037055">
    <property type="protein sequence ID" value="CAE8739076.1"/>
    <property type="molecule type" value="Genomic_DNA"/>
</dbReference>
<feature type="compositionally biased region" description="Basic and acidic residues" evidence="3">
    <location>
        <begin position="2040"/>
        <end position="2053"/>
    </location>
</feature>
<dbReference type="PANTHER" id="PTHR47447:SF17">
    <property type="entry name" value="OS12G0638900 PROTEIN"/>
    <property type="match status" value="1"/>
</dbReference>
<feature type="repeat" description="PPR" evidence="2">
    <location>
        <begin position="691"/>
        <end position="725"/>
    </location>
</feature>
<gene>
    <name evidence="4" type="ORF">PGLA2088_LOCUS49461</name>
</gene>
<dbReference type="InterPro" id="IPR011990">
    <property type="entry name" value="TPR-like_helical_dom_sf"/>
</dbReference>
<feature type="repeat" description="PPR" evidence="2">
    <location>
        <begin position="433"/>
        <end position="467"/>
    </location>
</feature>
<name>A0A813LR14_POLGL</name>
<evidence type="ECO:0000256" key="3">
    <source>
        <dbReference type="SAM" id="MobiDB-lite"/>
    </source>
</evidence>
<feature type="region of interest" description="Disordered" evidence="3">
    <location>
        <begin position="639"/>
        <end position="679"/>
    </location>
</feature>
<dbReference type="InterPro" id="IPR002885">
    <property type="entry name" value="PPR_rpt"/>
</dbReference>
<dbReference type="Pfam" id="PF01535">
    <property type="entry name" value="PPR"/>
    <property type="match status" value="3"/>
</dbReference>
<feature type="repeat" description="PPR" evidence="2">
    <location>
        <begin position="328"/>
        <end position="362"/>
    </location>
</feature>
<evidence type="ECO:0000256" key="1">
    <source>
        <dbReference type="ARBA" id="ARBA00022737"/>
    </source>
</evidence>
<organism evidence="4 5">
    <name type="scientific">Polarella glacialis</name>
    <name type="common">Dinoflagellate</name>
    <dbReference type="NCBI Taxonomy" id="89957"/>
    <lineage>
        <taxon>Eukaryota</taxon>
        <taxon>Sar</taxon>
        <taxon>Alveolata</taxon>
        <taxon>Dinophyceae</taxon>
        <taxon>Suessiales</taxon>
        <taxon>Suessiaceae</taxon>
        <taxon>Polarella</taxon>
    </lineage>
</organism>
<dbReference type="Gene3D" id="1.25.40.10">
    <property type="entry name" value="Tetratricopeptide repeat domain"/>
    <property type="match status" value="7"/>
</dbReference>
<accession>A0A813LR14</accession>
<feature type="compositionally biased region" description="Low complexity" evidence="3">
    <location>
        <begin position="643"/>
        <end position="653"/>
    </location>
</feature>
<feature type="repeat" description="PPR" evidence="2">
    <location>
        <begin position="1134"/>
        <end position="1168"/>
    </location>
</feature>
<dbReference type="PANTHER" id="PTHR47447">
    <property type="entry name" value="OS03G0856100 PROTEIN"/>
    <property type="match status" value="1"/>
</dbReference>
<feature type="repeat" description="PPR" evidence="2">
    <location>
        <begin position="256"/>
        <end position="290"/>
    </location>
</feature>
<feature type="non-terminal residue" evidence="4">
    <location>
        <position position="1"/>
    </location>
</feature>
<dbReference type="Pfam" id="PF13812">
    <property type="entry name" value="PPR_3"/>
    <property type="match status" value="1"/>
</dbReference>
<feature type="region of interest" description="Disordered" evidence="3">
    <location>
        <begin position="2030"/>
        <end position="2053"/>
    </location>
</feature>
<evidence type="ECO:0000313" key="5">
    <source>
        <dbReference type="Proteomes" id="UP000626109"/>
    </source>
</evidence>
<keyword evidence="1" id="KW-0677">Repeat</keyword>
<evidence type="ECO:0008006" key="6">
    <source>
        <dbReference type="Google" id="ProtNLM"/>
    </source>
</evidence>
<evidence type="ECO:0000313" key="4">
    <source>
        <dbReference type="EMBL" id="CAE8739076.1"/>
    </source>
</evidence>
<sequence>DATLQPELVAQQEEKDRYVAILIGGTTEAEWRQLGTVDIDNSMCDLFAWLSDRGLCAACVDAVAGVLLEMRSMASGACTCGQCLSKDADKKKYNKAPAPPLPLSWGKPRSSGEPPELLRVQGRLRAICGIYRIQPQTLNGRAVYKKDRSEAYLLYTSLKDWMFSGRLAWFRPGRRGRLALRGLGVRRSPEVRSSAPGEKEFGSVERARSKDAMQKGDTALAAAAACGAAGAWQAAGALVEEARRNLDVGLAKNAGKTKAFTVVLAALGRGRCWEAALALLAEMQRHGPEPNAITVSAAISACEQGSSWAAALAVLTELRAADSGLRPNEVSFGAALGACSKAGLWRQALQLLADMAVERLRPGLIAFSVAMRCCELQGEWQQALALLPRLSAACVRPDVMLFGTAISACERGEHWAGALQLLEELRAHRLQSNVVVYSAAVSSCAKAGRADWSEVLLEEMHREGVAANAITYNAAITAAEKGRRWELALSVLGRMRLRGIKPDLISCNAATSACEKGTVSWAAALGLLAAARRWKLQPSCLSYNAAVSACEKGLQWQSALHLLRELSSLALQSSVVTFNAAMSACASESWAWPLLLLSELRRQGLTPNAVTCSALVTGSGKNAGAAADKTLEVALQLLRSSGGEEPNNNNNKDNNNKEEEGGGPYNNNNNHEEEEEEALRHSNNNNFIFGDPVAYTATLQACGQARLWAEALQLLGEMQSQGLQPTVLITTGSTAAIAQGVLGAAAEGGAKTLRSRKMGGREACIESAMREVRMCLRAGGNVICISFAVGDGALQQPNFETENPAHVTPLHVLRSAARNWAGAVRKRVPAEEGSLALLRDFEVLRAAPDAVSVNTAVSACGKATEWRWATNVLRELSRAARLRTDVIGVNSAMSSLGTASEWRTAIHLLLDLRTQGLQATASSCNAVCKAFADVAMWRPALLLLEAMCASFCSSSSANYNIYSNKSNNNNNINNNHNNNNMFSSPSSPCLAWPAPDVLTVNVVLSGLDRGGQPHRALQLLSRISEFRLRASVVSLGTCVSACSRASLWTGALALLRTSALQSKPMHNAALSSCGRAGEWQWALWLLWEDAWPLAVGIDGFAFVAAASACEEVGRWREALALLCAAKAVGREPPGLELWATVCSACTKGAEWEKAVLLFAELQSAGLQPDAAVYGALLQALASGIRGGSWPQALELASRSSLLRAAKPGLACNFGLAACEVAKQWEPALALVQLAGHFGVSSDLQTFGMLVSSCQAEGQWARALTLVADMRRQQLTANAVVASAAVGAAAAAGRWPVAAGLLASMRTARLELNEASCGAALQACAASASGWPMALSLLWTMGSWPVEPNLPILASAAEAARRGSCWIAHASTLSEAMEAPSEAFGSSSSSSGGRKGGRNGRLASLAVLAAASVAIGHLRSEGFCAPAQVWSSRQVRQPGPTARSAELIKRPEKGPAWMLKVPYYQQPHVPDGATRREGPIRALYFSKSFKETLESGSDEEGQGGLRGRYGTEIAEHLQERKDLVASGIRENITVFWDVASTGYSENDYRQTAMKIMDRTLHWLAGMLDATVTRVESVETTRYAAMSQNEFLSGEVNWYRTLRQMGCVVHRTWPPISLGKEAIVFERFRHHLDLMQNGSQKSILVVVSRDKGHAGMLESAQSEGVTVVHITPTKRAWYYPGGHDFSVPIVFPRWERITTELFSPKLDPLRPEEEWLPRHGPKRWNSGPIDLDRAGKTEELDRRIFHSWIDRKDFDGRGANFMGDWVRPGLRLNATLQQAFEKATQRSGTGFRGGPPSAKAEDAFRRDMEALQNLEEEDYAALFWNYESHPLKNQGPSQTEMLGRIVRWFSGFVGMSVKRAEVSKFVEPWDALGAGPMDWLRSMADLDFVIHRVWPPRDEATNRALTRSVGAIAKAKSANRWGGDRDRPPRLVVVLSEDLCFDQAMEDAQDAGISALWIGRNSHAVFYVANSHEKVAIRTNLWDVIVKDLSIANNNPFDEGVSTPDAPMALTEWQGQQVPKDTKWGLPQKLGLDPSQTFLSPEDLKESKLDARLNA</sequence>
<dbReference type="PROSITE" id="PS51375">
    <property type="entry name" value="PPR"/>
    <property type="match status" value="6"/>
</dbReference>
<dbReference type="NCBIfam" id="TIGR00756">
    <property type="entry name" value="PPR"/>
    <property type="match status" value="4"/>
</dbReference>
<evidence type="ECO:0000256" key="2">
    <source>
        <dbReference type="PROSITE-ProRule" id="PRU00708"/>
    </source>
</evidence>
<protein>
    <recommendedName>
        <fullName evidence="6">Pentatricopeptide repeat-containing protein, chloroplastic</fullName>
    </recommendedName>
</protein>